<dbReference type="SUPFAM" id="SSF52540">
    <property type="entry name" value="P-loop containing nucleoside triphosphate hydrolases"/>
    <property type="match status" value="1"/>
</dbReference>
<evidence type="ECO:0000256" key="6">
    <source>
        <dbReference type="RuleBase" id="RU000394"/>
    </source>
</evidence>
<name>A0A5C5FTJ6_9BASI</name>
<feature type="compositionally biased region" description="Low complexity" evidence="7">
    <location>
        <begin position="28"/>
        <end position="47"/>
    </location>
</feature>
<dbReference type="GO" id="GO:0003777">
    <property type="term" value="F:microtubule motor activity"/>
    <property type="evidence" value="ECO:0007669"/>
    <property type="project" value="InterPro"/>
</dbReference>
<dbReference type="AlphaFoldDB" id="A0A5C5FTJ6"/>
<dbReference type="InterPro" id="IPR027417">
    <property type="entry name" value="P-loop_NTPase"/>
</dbReference>
<feature type="compositionally biased region" description="Low complexity" evidence="7">
    <location>
        <begin position="635"/>
        <end position="647"/>
    </location>
</feature>
<proteinExistence type="inferred from homology"/>
<gene>
    <name evidence="9" type="ORF">DMC30DRAFT_11949</name>
</gene>
<feature type="compositionally biased region" description="Pro residues" evidence="7">
    <location>
        <begin position="56"/>
        <end position="65"/>
    </location>
</feature>
<feature type="region of interest" description="Disordered" evidence="7">
    <location>
        <begin position="619"/>
        <end position="647"/>
    </location>
</feature>
<dbReference type="Gene3D" id="3.40.850.10">
    <property type="entry name" value="Kinesin motor domain"/>
    <property type="match status" value="1"/>
</dbReference>
<feature type="region of interest" description="Disordered" evidence="7">
    <location>
        <begin position="1"/>
        <end position="123"/>
    </location>
</feature>
<dbReference type="SMART" id="SM00129">
    <property type="entry name" value="KISc"/>
    <property type="match status" value="1"/>
</dbReference>
<feature type="domain" description="Kinesin motor" evidence="8">
    <location>
        <begin position="181"/>
        <end position="534"/>
    </location>
</feature>
<dbReference type="STRING" id="5288.A0A5C5FTJ6"/>
<dbReference type="Proteomes" id="UP000311382">
    <property type="component" value="Unassembled WGS sequence"/>
</dbReference>
<keyword evidence="2 5" id="KW-0067">ATP-binding</keyword>
<dbReference type="InterPro" id="IPR001752">
    <property type="entry name" value="Kinesin_motor_dom"/>
</dbReference>
<keyword evidence="10" id="KW-1185">Reference proteome</keyword>
<keyword evidence="6" id="KW-0493">Microtubule</keyword>
<dbReference type="GO" id="GO:0005524">
    <property type="term" value="F:ATP binding"/>
    <property type="evidence" value="ECO:0007669"/>
    <property type="project" value="UniProtKB-UniRule"/>
</dbReference>
<feature type="compositionally biased region" description="Pro residues" evidence="7">
    <location>
        <begin position="16"/>
        <end position="27"/>
    </location>
</feature>
<keyword evidence="4 5" id="KW-0505">Motor protein</keyword>
<comment type="caution">
    <text evidence="9">The sequence shown here is derived from an EMBL/GenBank/DDBJ whole genome shotgun (WGS) entry which is preliminary data.</text>
</comment>
<evidence type="ECO:0000313" key="10">
    <source>
        <dbReference type="Proteomes" id="UP000311382"/>
    </source>
</evidence>
<dbReference type="PANTHER" id="PTHR47968:SF75">
    <property type="entry name" value="CENTROMERE-ASSOCIATED PROTEIN E"/>
    <property type="match status" value="1"/>
</dbReference>
<dbReference type="EMBL" id="SOZI01000100">
    <property type="protein sequence ID" value="TNY19304.1"/>
    <property type="molecule type" value="Genomic_DNA"/>
</dbReference>
<evidence type="ECO:0000259" key="8">
    <source>
        <dbReference type="PROSITE" id="PS50067"/>
    </source>
</evidence>
<dbReference type="PROSITE" id="PS50067">
    <property type="entry name" value="KINESIN_MOTOR_2"/>
    <property type="match status" value="1"/>
</dbReference>
<keyword evidence="1 5" id="KW-0547">Nucleotide-binding</keyword>
<accession>A0A5C5FTJ6</accession>
<dbReference type="PRINTS" id="PR00380">
    <property type="entry name" value="KINESINHEAVY"/>
</dbReference>
<evidence type="ECO:0000256" key="7">
    <source>
        <dbReference type="SAM" id="MobiDB-lite"/>
    </source>
</evidence>
<evidence type="ECO:0000256" key="2">
    <source>
        <dbReference type="ARBA" id="ARBA00022840"/>
    </source>
</evidence>
<keyword evidence="3" id="KW-0175">Coiled coil</keyword>
<dbReference type="OrthoDB" id="3176171at2759"/>
<evidence type="ECO:0000313" key="9">
    <source>
        <dbReference type="EMBL" id="TNY19304.1"/>
    </source>
</evidence>
<dbReference type="InterPro" id="IPR019821">
    <property type="entry name" value="Kinesin_motor_CS"/>
</dbReference>
<evidence type="ECO:0000256" key="5">
    <source>
        <dbReference type="PROSITE-ProRule" id="PRU00283"/>
    </source>
</evidence>
<dbReference type="GO" id="GO:0008017">
    <property type="term" value="F:microtubule binding"/>
    <property type="evidence" value="ECO:0007669"/>
    <property type="project" value="InterPro"/>
</dbReference>
<dbReference type="InterPro" id="IPR036961">
    <property type="entry name" value="Kinesin_motor_dom_sf"/>
</dbReference>
<dbReference type="PROSITE" id="PS00411">
    <property type="entry name" value="KINESIN_MOTOR_1"/>
    <property type="match status" value="1"/>
</dbReference>
<dbReference type="InterPro" id="IPR027640">
    <property type="entry name" value="Kinesin-like_fam"/>
</dbReference>
<protein>
    <recommendedName>
        <fullName evidence="6">Kinesin-like protein</fullName>
    </recommendedName>
</protein>
<feature type="region of interest" description="Disordered" evidence="7">
    <location>
        <begin position="393"/>
        <end position="427"/>
    </location>
</feature>
<sequence>MDRMPFVPVRKHKPSSTPPTSPGPCFPRSPALAGAAGGSFLSPLGSSTAHNRLPPAADPFAPPATSPALLSPPTAAPRIRAKLTPSAAPRRKALPGAERADVPGHHSPVKVRPAASSPMLGAPNGAGAPAGGFGAFPKVTSASLAQAQHEWGVDAAATGMQSLQLSERRVVNGGKGGGRDNVLVCVRVRPPAAKLTSAAPQGVDELAWQVDERSGKLQQHAGGPEYTFDSIVTASRNEAVYAEAGQDLVLAAMEGFDAVIFAYGQTASGKTYVLSGNEANPGIIPQAVSDIFSYIRDHPEKEFLLRASYLEIYNETLKDLLDPTAGPVKVRQDEQKRFFVHPLREEVVTTEAQVAALLRRGAENRHVGQTDFNERSSRSHSVFQMTIESRDDPSFAPAGSVFTSPPSTPRRPGAIQTPNTPRLAPGTDGVVRMSRLSLIDLAGSEQATSQMERRSEGAFINKSLLTLEKVIASLTSEAKQKPHVPYRDSKLTQILQPSLSGDARVAVIATMNPSPAAIEETKSTLKFAQRVKKVVLKAVQHEVVDDKALITKYRSHIAMLEAQLRATLAAPPGTPSQADLVADHSRQQKQADRVHDLERQVEEFRSLFLTSQNIEKRRLSALPPRPVSPVKMTRSSSPSGSDSTLQERLLDLEDELSVVREERDSLSDRVAQLEAERLAAAETSTDARLAELTKENQELLVIARNADVEGELKRQERKFERTLERYKVYQEGLEATLEQERKRVAQFERFILQHLASQTDLLAGRRRSSAAHLPTSASVTGFAPLLAESPDLDAISPDFVELDDLQFSQAGRETIKRSGSRLLL</sequence>
<dbReference type="PANTHER" id="PTHR47968">
    <property type="entry name" value="CENTROMERE PROTEIN E"/>
    <property type="match status" value="1"/>
</dbReference>
<dbReference type="GO" id="GO:0005874">
    <property type="term" value="C:microtubule"/>
    <property type="evidence" value="ECO:0007669"/>
    <property type="project" value="UniProtKB-KW"/>
</dbReference>
<feature type="binding site" evidence="5">
    <location>
        <begin position="264"/>
        <end position="271"/>
    </location>
    <ligand>
        <name>ATP</name>
        <dbReference type="ChEBI" id="CHEBI:30616"/>
    </ligand>
</feature>
<comment type="similarity">
    <text evidence="5 6">Belongs to the TRAFAC class myosin-kinesin ATPase superfamily. Kinesin family.</text>
</comment>
<reference evidence="9 10" key="1">
    <citation type="submission" date="2019-03" db="EMBL/GenBank/DDBJ databases">
        <title>Rhodosporidium diobovatum UCD-FST 08-225 genome sequencing, assembly, and annotation.</title>
        <authorList>
            <person name="Fakankun I.U."/>
            <person name="Fristensky B."/>
            <person name="Levin D.B."/>
        </authorList>
    </citation>
    <scope>NUCLEOTIDE SEQUENCE [LARGE SCALE GENOMIC DNA]</scope>
    <source>
        <strain evidence="9 10">UCD-FST 08-225</strain>
    </source>
</reference>
<evidence type="ECO:0000256" key="1">
    <source>
        <dbReference type="ARBA" id="ARBA00022741"/>
    </source>
</evidence>
<evidence type="ECO:0000256" key="3">
    <source>
        <dbReference type="ARBA" id="ARBA00023054"/>
    </source>
</evidence>
<organism evidence="9 10">
    <name type="scientific">Rhodotorula diobovata</name>
    <dbReference type="NCBI Taxonomy" id="5288"/>
    <lineage>
        <taxon>Eukaryota</taxon>
        <taxon>Fungi</taxon>
        <taxon>Dikarya</taxon>
        <taxon>Basidiomycota</taxon>
        <taxon>Pucciniomycotina</taxon>
        <taxon>Microbotryomycetes</taxon>
        <taxon>Sporidiobolales</taxon>
        <taxon>Sporidiobolaceae</taxon>
        <taxon>Rhodotorula</taxon>
    </lineage>
</organism>
<evidence type="ECO:0000256" key="4">
    <source>
        <dbReference type="ARBA" id="ARBA00023175"/>
    </source>
</evidence>
<dbReference type="Pfam" id="PF00225">
    <property type="entry name" value="Kinesin"/>
    <property type="match status" value="1"/>
</dbReference>
<feature type="compositionally biased region" description="Low complexity" evidence="7">
    <location>
        <begin position="66"/>
        <end position="77"/>
    </location>
</feature>
<dbReference type="GO" id="GO:0007018">
    <property type="term" value="P:microtubule-based movement"/>
    <property type="evidence" value="ECO:0007669"/>
    <property type="project" value="InterPro"/>
</dbReference>